<evidence type="ECO:0000313" key="1">
    <source>
        <dbReference type="EMBL" id="PIE93573.1"/>
    </source>
</evidence>
<proteinExistence type="predicted"/>
<dbReference type="AlphaFoldDB" id="A0A2G6Q9Q7"/>
<dbReference type="PANTHER" id="PTHR34352:SF1">
    <property type="entry name" value="PROTEIN YHFA"/>
    <property type="match status" value="1"/>
</dbReference>
<name>A0A2G6Q9Q7_9BACI</name>
<sequence>MKLTIKHDDIEANLSYGQLAIGKENGYSPLQLLVSSIAGCSAIVFRTILEKKRILYDTFTIETEIGRSEALSKPVESVHLHYKIKAENITEEQLDKALQLAVKNCTIVQSVKDSIKVTETIELLER</sequence>
<dbReference type="Proteomes" id="UP000228484">
    <property type="component" value="Unassembled WGS sequence"/>
</dbReference>
<dbReference type="InterPro" id="IPR036102">
    <property type="entry name" value="OsmC/Ohrsf"/>
</dbReference>
<gene>
    <name evidence="1" type="ORF">CO726_20425</name>
</gene>
<dbReference type="EMBL" id="NWUW01000016">
    <property type="protein sequence ID" value="PIE93573.1"/>
    <property type="molecule type" value="Genomic_DNA"/>
</dbReference>
<accession>A0A2G6Q9Q7</accession>
<reference evidence="1 2" key="1">
    <citation type="submission" date="2017-09" db="EMBL/GenBank/DDBJ databases">
        <title>Biocontrol bacteria screening and application from spent mushroom substrate.</title>
        <authorList>
            <person name="Sun X."/>
        </authorList>
    </citation>
    <scope>NUCLEOTIDE SEQUENCE [LARGE SCALE GENOMIC DNA]</scope>
    <source>
        <strain evidence="1 2">100374</strain>
    </source>
</reference>
<dbReference type="SUPFAM" id="SSF82784">
    <property type="entry name" value="OsmC-like"/>
    <property type="match status" value="1"/>
</dbReference>
<dbReference type="InterPro" id="IPR015946">
    <property type="entry name" value="KH_dom-like_a/b"/>
</dbReference>
<dbReference type="InterPro" id="IPR003718">
    <property type="entry name" value="OsmC/Ohr_fam"/>
</dbReference>
<organism evidence="1 2">
    <name type="scientific">Bacillus fungorum</name>
    <dbReference type="NCBI Taxonomy" id="2039284"/>
    <lineage>
        <taxon>Bacteria</taxon>
        <taxon>Bacillati</taxon>
        <taxon>Bacillota</taxon>
        <taxon>Bacilli</taxon>
        <taxon>Bacillales</taxon>
        <taxon>Bacillaceae</taxon>
        <taxon>Bacillus</taxon>
    </lineage>
</organism>
<evidence type="ECO:0000313" key="2">
    <source>
        <dbReference type="Proteomes" id="UP000228484"/>
    </source>
</evidence>
<dbReference type="Gene3D" id="3.30.300.20">
    <property type="match status" value="1"/>
</dbReference>
<protein>
    <submittedName>
        <fullName evidence="1">Osmotically inducible protein C</fullName>
    </submittedName>
</protein>
<keyword evidence="2" id="KW-1185">Reference proteome</keyword>
<dbReference type="RefSeq" id="WP_099685509.1">
    <property type="nucleotide sequence ID" value="NZ_NWUW01000016.1"/>
</dbReference>
<dbReference type="PANTHER" id="PTHR34352">
    <property type="entry name" value="PROTEIN YHFA"/>
    <property type="match status" value="1"/>
</dbReference>
<dbReference type="Pfam" id="PF02566">
    <property type="entry name" value="OsmC"/>
    <property type="match status" value="1"/>
</dbReference>
<comment type="caution">
    <text evidence="1">The sequence shown here is derived from an EMBL/GenBank/DDBJ whole genome shotgun (WGS) entry which is preliminary data.</text>
</comment>